<keyword evidence="4" id="KW-1185">Reference proteome</keyword>
<evidence type="ECO:0000256" key="1">
    <source>
        <dbReference type="SAM" id="SignalP"/>
    </source>
</evidence>
<dbReference type="InterPro" id="IPR003961">
    <property type="entry name" value="FN3_dom"/>
</dbReference>
<protein>
    <submittedName>
        <fullName evidence="3">Fibronectin type III domain-containing protein</fullName>
    </submittedName>
</protein>
<gene>
    <name evidence="3" type="ORF">U6A24_02885</name>
</gene>
<evidence type="ECO:0000259" key="2">
    <source>
        <dbReference type="PROSITE" id="PS50853"/>
    </source>
</evidence>
<feature type="chain" id="PRO_5046708668" evidence="1">
    <location>
        <begin position="23"/>
        <end position="232"/>
    </location>
</feature>
<dbReference type="PROSITE" id="PS51257">
    <property type="entry name" value="PROKAR_LIPOPROTEIN"/>
    <property type="match status" value="1"/>
</dbReference>
<dbReference type="Gene3D" id="2.60.40.10">
    <property type="entry name" value="Immunoglobulins"/>
    <property type="match status" value="2"/>
</dbReference>
<sequence length="232" mass="25221">MTKSIKIYIALLSTALVLSCSGDDDGGPQIDLSNADPTIPSLIFPTNNLTCTNIDLTFSWNAATDSDGDTISYVIDISTDSSFDTIAFTVTTTQRNRTFNLDKGVTYFWRVKAMDNKGNESDYSATQSFFTEPDAAVNTLPNAPEVVSPEIGSRVSETTITLNWNASDADGDTLVYDVYFGDTDSPALVAEAIDVSTLDVSVSSGTTYYWRVVAKDPNQSATMGQLWNFRTE</sequence>
<keyword evidence="1" id="KW-0732">Signal</keyword>
<dbReference type="SUPFAM" id="SSF49265">
    <property type="entry name" value="Fibronectin type III"/>
    <property type="match status" value="1"/>
</dbReference>
<dbReference type="InterPro" id="IPR013783">
    <property type="entry name" value="Ig-like_fold"/>
</dbReference>
<feature type="domain" description="Fibronectin type-III" evidence="2">
    <location>
        <begin position="39"/>
        <end position="134"/>
    </location>
</feature>
<dbReference type="InterPro" id="IPR036116">
    <property type="entry name" value="FN3_sf"/>
</dbReference>
<evidence type="ECO:0000313" key="3">
    <source>
        <dbReference type="EMBL" id="MEB3344386.1"/>
    </source>
</evidence>
<feature type="signal peptide" evidence="1">
    <location>
        <begin position="1"/>
        <end position="22"/>
    </location>
</feature>
<reference evidence="3 4" key="1">
    <citation type="journal article" date="2013" name="Int. J. Syst. Evol. Microbiol.">
        <title>Aquimarina gracilis sp. nov., isolated from the gut microflora of a mussel, Mytilus coruscus, and emended description of Aquimarina spongiae.</title>
        <authorList>
            <person name="Park S.C."/>
            <person name="Choe H.N."/>
            <person name="Baik K.S."/>
            <person name="Seong C.N."/>
        </authorList>
    </citation>
    <scope>NUCLEOTIDE SEQUENCE [LARGE SCALE GENOMIC DNA]</scope>
    <source>
        <strain evidence="3 4">PSC32</strain>
    </source>
</reference>
<name>A0ABU5ZSX5_9FLAO</name>
<accession>A0ABU5ZSX5</accession>
<dbReference type="RefSeq" id="WP_324178432.1">
    <property type="nucleotide sequence ID" value="NZ_BAABAW010000016.1"/>
</dbReference>
<comment type="caution">
    <text evidence="3">The sequence shown here is derived from an EMBL/GenBank/DDBJ whole genome shotgun (WGS) entry which is preliminary data.</text>
</comment>
<proteinExistence type="predicted"/>
<evidence type="ECO:0000313" key="4">
    <source>
        <dbReference type="Proteomes" id="UP001327027"/>
    </source>
</evidence>
<dbReference type="Proteomes" id="UP001327027">
    <property type="component" value="Unassembled WGS sequence"/>
</dbReference>
<dbReference type="EMBL" id="JAYKLX010000001">
    <property type="protein sequence ID" value="MEB3344386.1"/>
    <property type="molecule type" value="Genomic_DNA"/>
</dbReference>
<dbReference type="CDD" id="cd00063">
    <property type="entry name" value="FN3"/>
    <property type="match status" value="1"/>
</dbReference>
<dbReference type="Pfam" id="PF00041">
    <property type="entry name" value="fn3"/>
    <property type="match status" value="1"/>
</dbReference>
<dbReference type="PROSITE" id="PS50853">
    <property type="entry name" value="FN3"/>
    <property type="match status" value="1"/>
</dbReference>
<organism evidence="3 4">
    <name type="scientific">Aquimarina gracilis</name>
    <dbReference type="NCBI Taxonomy" id="874422"/>
    <lineage>
        <taxon>Bacteria</taxon>
        <taxon>Pseudomonadati</taxon>
        <taxon>Bacteroidota</taxon>
        <taxon>Flavobacteriia</taxon>
        <taxon>Flavobacteriales</taxon>
        <taxon>Flavobacteriaceae</taxon>
        <taxon>Aquimarina</taxon>
    </lineage>
</organism>